<comment type="caution">
    <text evidence="2">The sequence shown here is derived from an EMBL/GenBank/DDBJ whole genome shotgun (WGS) entry which is preliminary data.</text>
</comment>
<name>A0A2I0L4R5_PUNGR</name>
<dbReference type="EMBL" id="PGOL01000160">
    <property type="protein sequence ID" value="PKI75620.1"/>
    <property type="molecule type" value="Genomic_DNA"/>
</dbReference>
<dbReference type="Proteomes" id="UP000233551">
    <property type="component" value="Unassembled WGS sequence"/>
</dbReference>
<feature type="compositionally biased region" description="Low complexity" evidence="1">
    <location>
        <begin position="44"/>
        <end position="77"/>
    </location>
</feature>
<reference evidence="2 3" key="1">
    <citation type="submission" date="2017-11" db="EMBL/GenBank/DDBJ databases">
        <title>De-novo sequencing of pomegranate (Punica granatum L.) genome.</title>
        <authorList>
            <person name="Akparov Z."/>
            <person name="Amiraslanov A."/>
            <person name="Hajiyeva S."/>
            <person name="Abbasov M."/>
            <person name="Kaur K."/>
            <person name="Hamwieh A."/>
            <person name="Solovyev V."/>
            <person name="Salamov A."/>
            <person name="Braich B."/>
            <person name="Kosarev P."/>
            <person name="Mahmoud A."/>
            <person name="Hajiyev E."/>
            <person name="Babayeva S."/>
            <person name="Izzatullayeva V."/>
            <person name="Mammadov A."/>
            <person name="Mammadov A."/>
            <person name="Sharifova S."/>
            <person name="Ojaghi J."/>
            <person name="Eynullazada K."/>
            <person name="Bayramov B."/>
            <person name="Abdulazimova A."/>
            <person name="Shahmuradov I."/>
        </authorList>
    </citation>
    <scope>NUCLEOTIDE SEQUENCE [LARGE SCALE GENOMIC DNA]</scope>
    <source>
        <strain evidence="3">cv. AG2017</strain>
        <tissue evidence="2">Leaf</tissue>
    </source>
</reference>
<evidence type="ECO:0000313" key="2">
    <source>
        <dbReference type="EMBL" id="PKI75620.1"/>
    </source>
</evidence>
<sequence>MADISILLRLSAISGELTFIEVTALTEGFNSDTWRGTNFPLEKSSSAGSIATGSSRQNSKSPPNSSGSGSGSWCPSPAAEEATGVTSGMQW</sequence>
<evidence type="ECO:0000256" key="1">
    <source>
        <dbReference type="SAM" id="MobiDB-lite"/>
    </source>
</evidence>
<dbReference type="AlphaFoldDB" id="A0A2I0L4R5"/>
<keyword evidence="3" id="KW-1185">Reference proteome</keyword>
<proteinExistence type="predicted"/>
<feature type="region of interest" description="Disordered" evidence="1">
    <location>
        <begin position="30"/>
        <end position="91"/>
    </location>
</feature>
<evidence type="ECO:0000313" key="3">
    <source>
        <dbReference type="Proteomes" id="UP000233551"/>
    </source>
</evidence>
<organism evidence="2 3">
    <name type="scientific">Punica granatum</name>
    <name type="common">Pomegranate</name>
    <dbReference type="NCBI Taxonomy" id="22663"/>
    <lineage>
        <taxon>Eukaryota</taxon>
        <taxon>Viridiplantae</taxon>
        <taxon>Streptophyta</taxon>
        <taxon>Embryophyta</taxon>
        <taxon>Tracheophyta</taxon>
        <taxon>Spermatophyta</taxon>
        <taxon>Magnoliopsida</taxon>
        <taxon>eudicotyledons</taxon>
        <taxon>Gunneridae</taxon>
        <taxon>Pentapetalae</taxon>
        <taxon>rosids</taxon>
        <taxon>malvids</taxon>
        <taxon>Myrtales</taxon>
        <taxon>Lythraceae</taxon>
        <taxon>Punica</taxon>
    </lineage>
</organism>
<protein>
    <submittedName>
        <fullName evidence="2">Uncharacterized protein</fullName>
    </submittedName>
</protein>
<gene>
    <name evidence="2" type="ORF">CRG98_004021</name>
</gene>
<accession>A0A2I0L4R5</accession>